<accession>A0AB35LA51</accession>
<gene>
    <name evidence="2" type="ORF">QDQ51_08415</name>
</gene>
<dbReference type="AlphaFoldDB" id="A0AB35LA51"/>
<evidence type="ECO:0000313" key="2">
    <source>
        <dbReference type="EMBL" id="MDH2305436.1"/>
    </source>
</evidence>
<evidence type="ECO:0000259" key="1">
    <source>
        <dbReference type="Pfam" id="PF14534"/>
    </source>
</evidence>
<comment type="caution">
    <text evidence="2">The sequence shown here is derived from an EMBL/GenBank/DDBJ whole genome shotgun (WGS) entry which is preliminary data.</text>
</comment>
<dbReference type="InterPro" id="IPR027843">
    <property type="entry name" value="DUF4440"/>
</dbReference>
<proteinExistence type="predicted"/>
<dbReference type="Proteomes" id="UP001162044">
    <property type="component" value="Unassembled WGS sequence"/>
</dbReference>
<dbReference type="InterPro" id="IPR032710">
    <property type="entry name" value="NTF2-like_dom_sf"/>
</dbReference>
<dbReference type="Gene3D" id="3.10.450.50">
    <property type="match status" value="1"/>
</dbReference>
<reference evidence="2" key="2">
    <citation type="submission" date="2023-10" db="EMBL/GenBank/DDBJ databases">
        <title>Analysis of Resistance Genes of Carbapenem-resistant Providencia rettgeri.</title>
        <authorList>
            <person name="Liu M."/>
        </authorList>
    </citation>
    <scope>NUCLEOTIDE SEQUENCE</scope>
    <source>
        <strain evidence="2">QITACRE101</strain>
    </source>
</reference>
<sequence>MIHKLIELEKKLHNSTNRQNSHFLREILHADFFEFARSGGTSDKRDTLLSLANEMETSIYSENYHCSFLSDNTVLMTYTSFELHYGKKIKPTHRSSIWLKNSENQWQLRFHQGTPI</sequence>
<organism evidence="2 3">
    <name type="scientific">Providencia rettgeri</name>
    <dbReference type="NCBI Taxonomy" id="587"/>
    <lineage>
        <taxon>Bacteria</taxon>
        <taxon>Pseudomonadati</taxon>
        <taxon>Pseudomonadota</taxon>
        <taxon>Gammaproteobacteria</taxon>
        <taxon>Enterobacterales</taxon>
        <taxon>Morganellaceae</taxon>
        <taxon>Providencia</taxon>
    </lineage>
</organism>
<dbReference type="RefSeq" id="WP_109911913.1">
    <property type="nucleotide sequence ID" value="NZ_ABEXOA020000114.1"/>
</dbReference>
<name>A0AB35LA51_PRORE</name>
<dbReference type="EMBL" id="JARVQW010000003">
    <property type="protein sequence ID" value="MDH2305436.1"/>
    <property type="molecule type" value="Genomic_DNA"/>
</dbReference>
<evidence type="ECO:0000313" key="3">
    <source>
        <dbReference type="Proteomes" id="UP001162044"/>
    </source>
</evidence>
<protein>
    <submittedName>
        <fullName evidence="2">DUF4440 domain-containing protein</fullName>
    </submittedName>
</protein>
<dbReference type="SUPFAM" id="SSF54427">
    <property type="entry name" value="NTF2-like"/>
    <property type="match status" value="1"/>
</dbReference>
<dbReference type="Pfam" id="PF14534">
    <property type="entry name" value="DUF4440"/>
    <property type="match status" value="1"/>
</dbReference>
<feature type="domain" description="DUF4440" evidence="1">
    <location>
        <begin position="6"/>
        <end position="108"/>
    </location>
</feature>
<reference evidence="2" key="1">
    <citation type="submission" date="2023-04" db="EMBL/GenBank/DDBJ databases">
        <authorList>
            <person name="Li W."/>
        </authorList>
    </citation>
    <scope>NUCLEOTIDE SEQUENCE</scope>
    <source>
        <strain evidence="2">QITACRE101</strain>
    </source>
</reference>